<feature type="transmembrane region" description="Helical" evidence="6">
    <location>
        <begin position="67"/>
        <end position="85"/>
    </location>
</feature>
<sequence length="204" mass="22209">MSDLKGNILMGSPQSQSSVNNDANSLEEPVSTTILRELKRIGYKLRCVMIPKISEDEKSKELRDWDLWGPLLLCLMLALTLSLSSDDDNTGTMIFGIVFVVVWIGSAVVTINAQLLGGTVSFFHSVCLLGYCLFPLNVAALVLAFIGNIGVVINLALVVLGLGWSTFSSIGFMAGLVPSTRKALAEYPVLLFYLFLAWFILVIS</sequence>
<dbReference type="PANTHER" id="PTHR21236:SF1">
    <property type="entry name" value="PROTEIN YIPF6"/>
    <property type="match status" value="1"/>
</dbReference>
<comment type="subcellular location">
    <subcellularLocation>
        <location evidence="6">Golgi apparatus membrane</location>
        <topology evidence="6">Multi-pass membrane protein</topology>
    </subcellularLocation>
    <subcellularLocation>
        <location evidence="1">Membrane</location>
        <topology evidence="1">Multi-pass membrane protein</topology>
    </subcellularLocation>
</comment>
<feature type="compositionally biased region" description="Polar residues" evidence="7">
    <location>
        <begin position="12"/>
        <end position="24"/>
    </location>
</feature>
<dbReference type="InterPro" id="IPR006977">
    <property type="entry name" value="Yip1_dom"/>
</dbReference>
<evidence type="ECO:0000256" key="1">
    <source>
        <dbReference type="ARBA" id="ARBA00004141"/>
    </source>
</evidence>
<name>A0A1R2AL81_9CILI</name>
<dbReference type="AlphaFoldDB" id="A0A1R2AL81"/>
<evidence type="ECO:0000256" key="7">
    <source>
        <dbReference type="SAM" id="MobiDB-lite"/>
    </source>
</evidence>
<feature type="region of interest" description="Disordered" evidence="7">
    <location>
        <begin position="1"/>
        <end position="24"/>
    </location>
</feature>
<feature type="transmembrane region" description="Helical" evidence="6">
    <location>
        <begin position="123"/>
        <end position="146"/>
    </location>
</feature>
<feature type="domain" description="Yip1" evidence="8">
    <location>
        <begin position="63"/>
        <end position="199"/>
    </location>
</feature>
<evidence type="ECO:0000259" key="8">
    <source>
        <dbReference type="Pfam" id="PF04893"/>
    </source>
</evidence>
<protein>
    <recommendedName>
        <fullName evidence="6">Protein YIPF</fullName>
    </recommendedName>
</protein>
<keyword evidence="10" id="KW-1185">Reference proteome</keyword>
<proteinExistence type="inferred from homology"/>
<dbReference type="GO" id="GO:0000139">
    <property type="term" value="C:Golgi membrane"/>
    <property type="evidence" value="ECO:0007669"/>
    <property type="project" value="UniProtKB-SubCell"/>
</dbReference>
<dbReference type="InterPro" id="IPR045231">
    <property type="entry name" value="Yip1/4-like"/>
</dbReference>
<feature type="transmembrane region" description="Helical" evidence="6">
    <location>
        <begin position="184"/>
        <end position="203"/>
    </location>
</feature>
<dbReference type="Pfam" id="PF04893">
    <property type="entry name" value="Yip1"/>
    <property type="match status" value="1"/>
</dbReference>
<evidence type="ECO:0000313" key="9">
    <source>
        <dbReference type="EMBL" id="OMJ65272.1"/>
    </source>
</evidence>
<dbReference type="GO" id="GO:0006888">
    <property type="term" value="P:endoplasmic reticulum to Golgi vesicle-mediated transport"/>
    <property type="evidence" value="ECO:0007669"/>
    <property type="project" value="InterPro"/>
</dbReference>
<gene>
    <name evidence="9" type="ORF">SteCoe_38650</name>
</gene>
<keyword evidence="5 6" id="KW-0472">Membrane</keyword>
<dbReference type="OrthoDB" id="411251at2759"/>
<dbReference type="EMBL" id="MPUH01002277">
    <property type="protein sequence ID" value="OMJ65272.1"/>
    <property type="molecule type" value="Genomic_DNA"/>
</dbReference>
<evidence type="ECO:0000313" key="10">
    <source>
        <dbReference type="Proteomes" id="UP000187209"/>
    </source>
</evidence>
<feature type="transmembrane region" description="Helical" evidence="6">
    <location>
        <begin position="152"/>
        <end position="177"/>
    </location>
</feature>
<comment type="caution">
    <text evidence="9">The sequence shown here is derived from an EMBL/GenBank/DDBJ whole genome shotgun (WGS) entry which is preliminary data.</text>
</comment>
<comment type="similarity">
    <text evidence="2 6">Belongs to the YIP1 family.</text>
</comment>
<reference evidence="9 10" key="1">
    <citation type="submission" date="2016-11" db="EMBL/GenBank/DDBJ databases">
        <title>The macronuclear genome of Stentor coeruleus: a giant cell with tiny introns.</title>
        <authorList>
            <person name="Slabodnick M."/>
            <person name="Ruby J.G."/>
            <person name="Reiff S.B."/>
            <person name="Swart E.C."/>
            <person name="Gosai S."/>
            <person name="Prabakaran S."/>
            <person name="Witkowska E."/>
            <person name="Larue G.E."/>
            <person name="Fisher S."/>
            <person name="Freeman R.M."/>
            <person name="Gunawardena J."/>
            <person name="Chu W."/>
            <person name="Stover N.A."/>
            <person name="Gregory B.D."/>
            <person name="Nowacki M."/>
            <person name="Derisi J."/>
            <person name="Roy S.W."/>
            <person name="Marshall W.F."/>
            <person name="Sood P."/>
        </authorList>
    </citation>
    <scope>NUCLEOTIDE SEQUENCE [LARGE SCALE GENOMIC DNA]</scope>
    <source>
        <strain evidence="9">WM001</strain>
    </source>
</reference>
<evidence type="ECO:0000256" key="3">
    <source>
        <dbReference type="ARBA" id="ARBA00022692"/>
    </source>
</evidence>
<evidence type="ECO:0000256" key="6">
    <source>
        <dbReference type="RuleBase" id="RU361264"/>
    </source>
</evidence>
<accession>A0A1R2AL81</accession>
<evidence type="ECO:0000256" key="5">
    <source>
        <dbReference type="ARBA" id="ARBA00023136"/>
    </source>
</evidence>
<evidence type="ECO:0000256" key="4">
    <source>
        <dbReference type="ARBA" id="ARBA00022989"/>
    </source>
</evidence>
<dbReference type="GO" id="GO:0005802">
    <property type="term" value="C:trans-Golgi network"/>
    <property type="evidence" value="ECO:0007669"/>
    <property type="project" value="TreeGrafter"/>
</dbReference>
<organism evidence="9 10">
    <name type="scientific">Stentor coeruleus</name>
    <dbReference type="NCBI Taxonomy" id="5963"/>
    <lineage>
        <taxon>Eukaryota</taxon>
        <taxon>Sar</taxon>
        <taxon>Alveolata</taxon>
        <taxon>Ciliophora</taxon>
        <taxon>Postciliodesmatophora</taxon>
        <taxon>Heterotrichea</taxon>
        <taxon>Heterotrichida</taxon>
        <taxon>Stentoridae</taxon>
        <taxon>Stentor</taxon>
    </lineage>
</organism>
<evidence type="ECO:0000256" key="2">
    <source>
        <dbReference type="ARBA" id="ARBA00010596"/>
    </source>
</evidence>
<keyword evidence="4 6" id="KW-1133">Transmembrane helix</keyword>
<dbReference type="PANTHER" id="PTHR21236">
    <property type="entry name" value="GOLGI MEMBRANE PROTEIN YIP1"/>
    <property type="match status" value="1"/>
</dbReference>
<feature type="transmembrane region" description="Helical" evidence="6">
    <location>
        <begin position="91"/>
        <end position="111"/>
    </location>
</feature>
<dbReference type="Proteomes" id="UP000187209">
    <property type="component" value="Unassembled WGS sequence"/>
</dbReference>
<keyword evidence="3 6" id="KW-0812">Transmembrane</keyword>